<dbReference type="InterPro" id="IPR007492">
    <property type="entry name" value="LytTR_DNA-bd_dom"/>
</dbReference>
<organism evidence="2 3">
    <name type="scientific">Flavivirga aquimarina</name>
    <dbReference type="NCBI Taxonomy" id="2027862"/>
    <lineage>
        <taxon>Bacteria</taxon>
        <taxon>Pseudomonadati</taxon>
        <taxon>Bacteroidota</taxon>
        <taxon>Flavobacteriia</taxon>
        <taxon>Flavobacteriales</taxon>
        <taxon>Flavobacteriaceae</taxon>
        <taxon>Flavivirga</taxon>
    </lineage>
</organism>
<dbReference type="SMART" id="SM00850">
    <property type="entry name" value="LytTR"/>
    <property type="match status" value="1"/>
</dbReference>
<sequence>MKDRVAILTKKKSDCISLLSDLKKSGVHNREVFFKWEDLWLSEKNKGYDFILIDYLFFDMFRDDMVCYHLFHKYKFKITFYSNISQSIETQKGKLDIDLYRIFFRPFVDFDNLMDDGKNNNVLEESKDSIISLTAERKNGLRYNEETFFLKEGYSLIKFNLNEVLCLEVDRNYVTIYLCDEKHLIRDTLQSMLEILPDNFLRINRSVIINIDKVNKVVGNRAYINGLNIRPVIANKYRHDILNAVPLFNLKNSIHWNYLKKEEAKKNK</sequence>
<dbReference type="GO" id="GO:0003677">
    <property type="term" value="F:DNA binding"/>
    <property type="evidence" value="ECO:0007669"/>
    <property type="project" value="UniProtKB-KW"/>
</dbReference>
<dbReference type="InterPro" id="IPR046947">
    <property type="entry name" value="LytR-like"/>
</dbReference>
<evidence type="ECO:0000313" key="2">
    <source>
        <dbReference type="EMBL" id="MDO5970639.1"/>
    </source>
</evidence>
<name>A0ABT8WBW2_9FLAO</name>
<evidence type="ECO:0000259" key="1">
    <source>
        <dbReference type="PROSITE" id="PS50930"/>
    </source>
</evidence>
<dbReference type="RefSeq" id="WP_303278331.1">
    <property type="nucleotide sequence ID" value="NZ_JAUOEK010000127.1"/>
</dbReference>
<reference evidence="2" key="1">
    <citation type="submission" date="2023-07" db="EMBL/GenBank/DDBJ databases">
        <title>Two novel species in the genus Flavivirga.</title>
        <authorList>
            <person name="Kwon K."/>
        </authorList>
    </citation>
    <scope>NUCLEOTIDE SEQUENCE</scope>
    <source>
        <strain evidence="2">KCTC 52353</strain>
    </source>
</reference>
<keyword evidence="3" id="KW-1185">Reference proteome</keyword>
<dbReference type="Proteomes" id="UP001176883">
    <property type="component" value="Unassembled WGS sequence"/>
</dbReference>
<protein>
    <submittedName>
        <fullName evidence="2">LytTR family DNA-binding domain-containing protein</fullName>
    </submittedName>
</protein>
<dbReference type="Gene3D" id="2.40.50.1020">
    <property type="entry name" value="LytTr DNA-binding domain"/>
    <property type="match status" value="1"/>
</dbReference>
<proteinExistence type="predicted"/>
<accession>A0ABT8WBW2</accession>
<dbReference type="Pfam" id="PF04397">
    <property type="entry name" value="LytTR"/>
    <property type="match status" value="1"/>
</dbReference>
<dbReference type="PANTHER" id="PTHR37299:SF1">
    <property type="entry name" value="STAGE 0 SPORULATION PROTEIN A HOMOLOG"/>
    <property type="match status" value="1"/>
</dbReference>
<dbReference type="PROSITE" id="PS50930">
    <property type="entry name" value="HTH_LYTTR"/>
    <property type="match status" value="1"/>
</dbReference>
<evidence type="ECO:0000313" key="3">
    <source>
        <dbReference type="Proteomes" id="UP001176883"/>
    </source>
</evidence>
<gene>
    <name evidence="2" type="ORF">Q4Q35_12550</name>
</gene>
<feature type="domain" description="HTH LytTR-type" evidence="1">
    <location>
        <begin position="148"/>
        <end position="217"/>
    </location>
</feature>
<dbReference type="PANTHER" id="PTHR37299">
    <property type="entry name" value="TRANSCRIPTIONAL REGULATOR-RELATED"/>
    <property type="match status" value="1"/>
</dbReference>
<keyword evidence="2" id="KW-0238">DNA-binding</keyword>
<comment type="caution">
    <text evidence="2">The sequence shown here is derived from an EMBL/GenBank/DDBJ whole genome shotgun (WGS) entry which is preliminary data.</text>
</comment>
<dbReference type="EMBL" id="JAUOEK010000127">
    <property type="protein sequence ID" value="MDO5970639.1"/>
    <property type="molecule type" value="Genomic_DNA"/>
</dbReference>